<evidence type="ECO:0000256" key="1">
    <source>
        <dbReference type="ARBA" id="ARBA00038240"/>
    </source>
</evidence>
<evidence type="ECO:0000313" key="4">
    <source>
        <dbReference type="Proteomes" id="UP000031938"/>
    </source>
</evidence>
<sequence>MEQWIEALFTKDLLNEAASRYNADATEAKKLGDFENYVFEVYKNDQPYILRLTHSSHRNMADVEAELEWINYLHAKAINVSLVHQSKNGSLVEEIPVGNTSFFVCLFDKAPGNPVKIDDPLFGPKLFEKWGQITGGMHRVTKDYQPGDHKREHWEEDDVLDFGLYLDKEKDAKIIADGEEVVRVIKGLPVTKESFGLIHSDIHPGNFFLDGNEIHVFDFDDSAYFYYMSDIAIPLYYAVWWKCRNEILEDRSEFGKELLYHFLKGYQKVNKIDPEWIYRIPLFLQLRDYVLYAVFHKKVDMENASDNTQQLVAQIRDRLLRNEPMVELQYGEVLERLKG</sequence>
<protein>
    <recommendedName>
        <fullName evidence="2">Aminoglycoside phosphotransferase domain-containing protein</fullName>
    </recommendedName>
</protein>
<dbReference type="Gene3D" id="3.90.1200.10">
    <property type="match status" value="1"/>
</dbReference>
<evidence type="ECO:0000313" key="3">
    <source>
        <dbReference type="EMBL" id="KIL51812.1"/>
    </source>
</evidence>
<dbReference type="SUPFAM" id="SSF56112">
    <property type="entry name" value="Protein kinase-like (PK-like)"/>
    <property type="match status" value="1"/>
</dbReference>
<reference evidence="3 4" key="1">
    <citation type="submission" date="2015-01" db="EMBL/GenBank/DDBJ databases">
        <title>Genome sequencing of Jeotgalibacillus soli.</title>
        <authorList>
            <person name="Goh K.M."/>
            <person name="Chan K.-G."/>
            <person name="Yaakop A.S."/>
            <person name="Ee R."/>
            <person name="Gan H.M."/>
            <person name="Chan C.S."/>
        </authorList>
    </citation>
    <scope>NUCLEOTIDE SEQUENCE [LARGE SCALE GENOMIC DNA]</scope>
    <source>
        <strain evidence="3 4">P9</strain>
    </source>
</reference>
<evidence type="ECO:0000259" key="2">
    <source>
        <dbReference type="Pfam" id="PF01636"/>
    </source>
</evidence>
<keyword evidence="4" id="KW-1185">Reference proteome</keyword>
<dbReference type="Proteomes" id="UP000031938">
    <property type="component" value="Unassembled WGS sequence"/>
</dbReference>
<dbReference type="PANTHER" id="PTHR21064">
    <property type="entry name" value="AMINOGLYCOSIDE PHOSPHOTRANSFERASE DOMAIN-CONTAINING PROTEIN-RELATED"/>
    <property type="match status" value="1"/>
</dbReference>
<comment type="caution">
    <text evidence="3">The sequence shown here is derived from an EMBL/GenBank/DDBJ whole genome shotgun (WGS) entry which is preliminary data.</text>
</comment>
<feature type="domain" description="Aminoglycoside phosphotransferase" evidence="2">
    <location>
        <begin position="32"/>
        <end position="236"/>
    </location>
</feature>
<dbReference type="InterPro" id="IPR002575">
    <property type="entry name" value="Aminoglycoside_PTrfase"/>
</dbReference>
<comment type="similarity">
    <text evidence="1">Belongs to the pseudomonas-type ThrB family.</text>
</comment>
<dbReference type="Gene3D" id="3.30.200.20">
    <property type="entry name" value="Phosphorylase Kinase, domain 1"/>
    <property type="match status" value="1"/>
</dbReference>
<dbReference type="InterPro" id="IPR050249">
    <property type="entry name" value="Pseudomonas-type_ThrB"/>
</dbReference>
<gene>
    <name evidence="3" type="ORF">KP78_01820</name>
</gene>
<dbReference type="Pfam" id="PF01636">
    <property type="entry name" value="APH"/>
    <property type="match status" value="1"/>
</dbReference>
<dbReference type="GO" id="GO:0004413">
    <property type="term" value="F:homoserine kinase activity"/>
    <property type="evidence" value="ECO:0007669"/>
    <property type="project" value="TreeGrafter"/>
</dbReference>
<dbReference type="GO" id="GO:0009088">
    <property type="term" value="P:threonine biosynthetic process"/>
    <property type="evidence" value="ECO:0007669"/>
    <property type="project" value="TreeGrafter"/>
</dbReference>
<dbReference type="PANTHER" id="PTHR21064:SF6">
    <property type="entry name" value="AMINOGLYCOSIDE PHOSPHOTRANSFERASE DOMAIN-CONTAINING PROTEIN"/>
    <property type="match status" value="1"/>
</dbReference>
<proteinExistence type="inferred from homology"/>
<dbReference type="PATRIC" id="fig|889306.3.peg.184"/>
<dbReference type="RefSeq" id="WP_041085547.1">
    <property type="nucleotide sequence ID" value="NZ_JXRP01000006.1"/>
</dbReference>
<organism evidence="3 4">
    <name type="scientific">Jeotgalibacillus soli</name>
    <dbReference type="NCBI Taxonomy" id="889306"/>
    <lineage>
        <taxon>Bacteria</taxon>
        <taxon>Bacillati</taxon>
        <taxon>Bacillota</taxon>
        <taxon>Bacilli</taxon>
        <taxon>Bacillales</taxon>
        <taxon>Caryophanaceae</taxon>
        <taxon>Jeotgalibacillus</taxon>
    </lineage>
</organism>
<accession>A0A0C2VSA9</accession>
<name>A0A0C2VSA9_9BACL</name>
<dbReference type="InterPro" id="IPR011009">
    <property type="entry name" value="Kinase-like_dom_sf"/>
</dbReference>
<dbReference type="STRING" id="889306.KP78_01820"/>
<dbReference type="OrthoDB" id="4030632at2"/>
<dbReference type="AlphaFoldDB" id="A0A0C2VSA9"/>
<dbReference type="EMBL" id="JXRP01000006">
    <property type="protein sequence ID" value="KIL51812.1"/>
    <property type="molecule type" value="Genomic_DNA"/>
</dbReference>